<evidence type="ECO:0000256" key="2">
    <source>
        <dbReference type="ARBA" id="ARBA00022692"/>
    </source>
</evidence>
<dbReference type="EMBL" id="JAOVZO020000023">
    <property type="protein sequence ID" value="MDC8015990.1"/>
    <property type="molecule type" value="Genomic_DNA"/>
</dbReference>
<gene>
    <name evidence="7" type="ORF">OD750_025985</name>
</gene>
<proteinExistence type="predicted"/>
<dbReference type="InterPro" id="IPR036259">
    <property type="entry name" value="MFS_trans_sf"/>
</dbReference>
<accession>A0A9X4BJ55</accession>
<evidence type="ECO:0000259" key="6">
    <source>
        <dbReference type="PROSITE" id="PS50850"/>
    </source>
</evidence>
<evidence type="ECO:0000256" key="3">
    <source>
        <dbReference type="ARBA" id="ARBA00022989"/>
    </source>
</evidence>
<organism evidence="7 8">
    <name type="scientific">Tahibacter soli</name>
    <dbReference type="NCBI Taxonomy" id="2983605"/>
    <lineage>
        <taxon>Bacteria</taxon>
        <taxon>Pseudomonadati</taxon>
        <taxon>Pseudomonadota</taxon>
        <taxon>Gammaproteobacteria</taxon>
        <taxon>Lysobacterales</taxon>
        <taxon>Rhodanobacteraceae</taxon>
        <taxon>Tahibacter</taxon>
    </lineage>
</organism>
<feature type="transmembrane region" description="Helical" evidence="5">
    <location>
        <begin position="239"/>
        <end position="259"/>
    </location>
</feature>
<dbReference type="Gene3D" id="1.20.1250.20">
    <property type="entry name" value="MFS general substrate transporter like domains"/>
    <property type="match status" value="1"/>
</dbReference>
<keyword evidence="2 5" id="KW-0812">Transmembrane</keyword>
<comment type="subcellular location">
    <subcellularLocation>
        <location evidence="1">Membrane</location>
        <topology evidence="1">Multi-pass membrane protein</topology>
    </subcellularLocation>
</comment>
<feature type="transmembrane region" description="Helical" evidence="5">
    <location>
        <begin position="216"/>
        <end position="233"/>
    </location>
</feature>
<dbReference type="GO" id="GO:0005886">
    <property type="term" value="C:plasma membrane"/>
    <property type="evidence" value="ECO:0007669"/>
    <property type="project" value="TreeGrafter"/>
</dbReference>
<feature type="transmembrane region" description="Helical" evidence="5">
    <location>
        <begin position="25"/>
        <end position="49"/>
    </location>
</feature>
<protein>
    <submittedName>
        <fullName evidence="7">MFS transporter</fullName>
    </submittedName>
</protein>
<sequence>MSVAEHALPAAEPGILSPQRRAMTIGLVSLVSLVAFEALAVATAMPTAAQALDGLSLYALAFGGVIAASVVGLVAAGRWCDVRGAAVPLQAGVVAFVVGLALAGLAPNMPLFVAGRIAQGFGQGLLLVATYVVVAKVYPSPLRPRLFAAFSAAWVVPSLVGPTISGLVVEHAGWRWVFLAVPFLALPALWMLRPGLRALPPPAPSDASVGFAHRRMAWSLVGAAGACALHYAGQRHDAAGFALIAAATVAVAVCAWRLLPAGVLVARRGLPAVIALRGIAAAAFFSTEVFVPLMLSRERGLSPVWAGLALTVGALGWSAGSWYQGTMSRKGPRPSVLRLGMTLIGGGVATVAATAWAHVPAAVGIAGWTIAGLGMGLAYPILAALALDLSAPGEEGVNSSALQLSEALTVATVLALGGSLFATLLETSPTLAFVASYAVSVALALLGMVVAGRCRR</sequence>
<dbReference type="Proteomes" id="UP001139971">
    <property type="component" value="Unassembled WGS sequence"/>
</dbReference>
<evidence type="ECO:0000256" key="5">
    <source>
        <dbReference type="SAM" id="Phobius"/>
    </source>
</evidence>
<feature type="transmembrane region" description="Helical" evidence="5">
    <location>
        <begin position="335"/>
        <end position="359"/>
    </location>
</feature>
<dbReference type="PANTHER" id="PTHR23501">
    <property type="entry name" value="MAJOR FACILITATOR SUPERFAMILY"/>
    <property type="match status" value="1"/>
</dbReference>
<keyword evidence="3 5" id="KW-1133">Transmembrane helix</keyword>
<evidence type="ECO:0000256" key="1">
    <source>
        <dbReference type="ARBA" id="ARBA00004141"/>
    </source>
</evidence>
<dbReference type="GO" id="GO:0022857">
    <property type="term" value="F:transmembrane transporter activity"/>
    <property type="evidence" value="ECO:0007669"/>
    <property type="project" value="InterPro"/>
</dbReference>
<feature type="transmembrane region" description="Helical" evidence="5">
    <location>
        <begin position="146"/>
        <end position="168"/>
    </location>
</feature>
<feature type="transmembrane region" description="Helical" evidence="5">
    <location>
        <begin position="365"/>
        <end position="387"/>
    </location>
</feature>
<feature type="transmembrane region" description="Helical" evidence="5">
    <location>
        <begin position="271"/>
        <end position="291"/>
    </location>
</feature>
<feature type="transmembrane region" description="Helical" evidence="5">
    <location>
        <begin position="55"/>
        <end position="75"/>
    </location>
</feature>
<comment type="caution">
    <text evidence="7">The sequence shown here is derived from an EMBL/GenBank/DDBJ whole genome shotgun (WGS) entry which is preliminary data.</text>
</comment>
<feature type="transmembrane region" description="Helical" evidence="5">
    <location>
        <begin position="431"/>
        <end position="451"/>
    </location>
</feature>
<keyword evidence="4 5" id="KW-0472">Membrane</keyword>
<dbReference type="SUPFAM" id="SSF103473">
    <property type="entry name" value="MFS general substrate transporter"/>
    <property type="match status" value="1"/>
</dbReference>
<dbReference type="Pfam" id="PF07690">
    <property type="entry name" value="MFS_1"/>
    <property type="match status" value="1"/>
</dbReference>
<dbReference type="PANTHER" id="PTHR23501:SF154">
    <property type="entry name" value="MULTIDRUG-EFFLUX TRANSPORTER RV1634-RELATED"/>
    <property type="match status" value="1"/>
</dbReference>
<evidence type="ECO:0000313" key="7">
    <source>
        <dbReference type="EMBL" id="MDC8015990.1"/>
    </source>
</evidence>
<feature type="transmembrane region" description="Helical" evidence="5">
    <location>
        <begin position="87"/>
        <end position="106"/>
    </location>
</feature>
<dbReference type="PROSITE" id="PS50850">
    <property type="entry name" value="MFS"/>
    <property type="match status" value="1"/>
</dbReference>
<feature type="transmembrane region" description="Helical" evidence="5">
    <location>
        <begin position="174"/>
        <end position="192"/>
    </location>
</feature>
<feature type="transmembrane region" description="Helical" evidence="5">
    <location>
        <begin position="303"/>
        <end position="323"/>
    </location>
</feature>
<reference evidence="7" key="1">
    <citation type="submission" date="2023-02" db="EMBL/GenBank/DDBJ databases">
        <title>Tahibacter soli sp. nov. isolated from soil.</title>
        <authorList>
            <person name="Baek J.H."/>
            <person name="Lee J.K."/>
            <person name="Choi D.G."/>
            <person name="Jeon C.O."/>
        </authorList>
    </citation>
    <scope>NUCLEOTIDE SEQUENCE</scope>
    <source>
        <strain evidence="7">BL</strain>
    </source>
</reference>
<evidence type="ECO:0000256" key="4">
    <source>
        <dbReference type="ARBA" id="ARBA00023136"/>
    </source>
</evidence>
<dbReference type="InterPro" id="IPR011701">
    <property type="entry name" value="MFS"/>
</dbReference>
<dbReference type="AlphaFoldDB" id="A0A9X4BJ55"/>
<keyword evidence="8" id="KW-1185">Reference proteome</keyword>
<feature type="domain" description="Major facilitator superfamily (MFS) profile" evidence="6">
    <location>
        <begin position="23"/>
        <end position="456"/>
    </location>
</feature>
<feature type="transmembrane region" description="Helical" evidence="5">
    <location>
        <begin position="112"/>
        <end position="134"/>
    </location>
</feature>
<feature type="transmembrane region" description="Helical" evidence="5">
    <location>
        <begin position="407"/>
        <end position="425"/>
    </location>
</feature>
<name>A0A9X4BJ55_9GAMM</name>
<evidence type="ECO:0000313" key="8">
    <source>
        <dbReference type="Proteomes" id="UP001139971"/>
    </source>
</evidence>
<dbReference type="InterPro" id="IPR020846">
    <property type="entry name" value="MFS_dom"/>
</dbReference>